<name>A0A2A9PQP2_OPHUN</name>
<accession>A0A2A9PQP2</accession>
<comment type="caution">
    <text evidence="2">The sequence shown here is derived from an EMBL/GenBank/DDBJ whole genome shotgun (WGS) entry which is preliminary data.</text>
</comment>
<feature type="compositionally biased region" description="Basic and acidic residues" evidence="1">
    <location>
        <begin position="677"/>
        <end position="689"/>
    </location>
</feature>
<feature type="region of interest" description="Disordered" evidence="1">
    <location>
        <begin position="715"/>
        <end position="740"/>
    </location>
</feature>
<feature type="compositionally biased region" description="Basic and acidic residues" evidence="1">
    <location>
        <begin position="544"/>
        <end position="565"/>
    </location>
</feature>
<sequence>MPVRTRAKAAARGRPQRLPTQFGELDTTPTSRHHAEADSPPATPVGGSLLASPDLDGQATQPLAGKDIFNDDLEDVDLVTLGDTQPAIHEIRRRTSIQWSETESLARRSSPLCPDEAPLADWQFDEDDSLPPLSTPRSGRDQLPDTVPLVDTQSAPEEGGASAVASKKIDFSETASTMRRSSPVGSESMNQDFGCFDHLPSDLDSPLPSEGNLDAGPTQTSPRHGPAHLPMDNIYDVTPPPAKTQQAAESKPTANAARRRGAYQPARERLALQSDKSNAEESTGAQSRPANAKRSLNKVPEPVNKASELHQASPANTGRAKPTVSAEGSNLIFEADQPEADAAQTDKGKKRKQRPKPPLQFDETNRVKEAQSRPSARAPQKLRMPVVSALRESIQPSSSPNVVTRKRGAANNKQPRTKKAKATCATQKQKPMGAAKRPAPVKQRAECTTQQNEASSSAEPAVTTPDPIIISSDGDDGFAIPPSSDQALGNDDEEPVFLPEATFLSPPGAGVSNPLASVSSSQYLARAIVDADFLDATQAVDAGSRQHGEEVASRKLLDTRDRSDGVGRPAGAQKRTLSDTSPPSIEAMPPERKISRQDRQQGRPSRRASRNYSVSIHGSPLPANHTTSDHGPAIIAGTANSIKDCPPPKFLNRSQLKAAAEEVSSRRADWLQRVRVAEDEARRPTEPRDTATAPPLQGIPGDVRAQILASLREHDEENLRRCGGADGPGQDCGDKDDAQVDERDRLPDNLSQQLHEVVNTMLRHLRSKEEAGHKVAETYRRNTSGCVEKIRNRQKQERRALMEGMRLDGDKFGQVVRKARNVVNRERQSRAAGIRELEQNTAERQATYDRAMASLRTLHRQLLQGNEDSGKQG</sequence>
<feature type="compositionally biased region" description="Basic and acidic residues" evidence="1">
    <location>
        <begin position="589"/>
        <end position="601"/>
    </location>
</feature>
<feature type="region of interest" description="Disordered" evidence="1">
    <location>
        <begin position="101"/>
        <end position="494"/>
    </location>
</feature>
<feature type="compositionally biased region" description="Polar residues" evidence="1">
    <location>
        <begin position="274"/>
        <end position="289"/>
    </location>
</feature>
<feature type="compositionally biased region" description="Polar residues" evidence="1">
    <location>
        <begin position="446"/>
        <end position="458"/>
    </location>
</feature>
<keyword evidence="3" id="KW-1185">Reference proteome</keyword>
<dbReference type="AlphaFoldDB" id="A0A2A9PQP2"/>
<feature type="compositionally biased region" description="Basic residues" evidence="1">
    <location>
        <begin position="1"/>
        <end position="15"/>
    </location>
</feature>
<feature type="region of interest" description="Disordered" evidence="1">
    <location>
        <begin position="1"/>
        <end position="63"/>
    </location>
</feature>
<proteinExistence type="predicted"/>
<reference evidence="2 3" key="1">
    <citation type="journal article" date="2015" name="BMC Genomics">
        <title>Gene expression during zombie ant biting behavior reflects the complexity underlying fungal parasitic behavioral manipulation.</title>
        <authorList>
            <person name="de Bekker C."/>
            <person name="Ohm R.A."/>
            <person name="Loreto R.G."/>
            <person name="Sebastian A."/>
            <person name="Albert I."/>
            <person name="Merrow M."/>
            <person name="Brachmann A."/>
            <person name="Hughes D.P."/>
        </authorList>
    </citation>
    <scope>NUCLEOTIDE SEQUENCE [LARGE SCALE GENOMIC DNA]</scope>
    <source>
        <strain evidence="2 3">SC16a</strain>
    </source>
</reference>
<gene>
    <name evidence="2" type="ORF">XA68_10030</name>
</gene>
<feature type="region of interest" description="Disordered" evidence="1">
    <location>
        <begin position="540"/>
        <end position="647"/>
    </location>
</feature>
<evidence type="ECO:0000256" key="1">
    <source>
        <dbReference type="SAM" id="MobiDB-lite"/>
    </source>
</evidence>
<dbReference type="OrthoDB" id="4953021at2759"/>
<feature type="region of interest" description="Disordered" evidence="1">
    <location>
        <begin position="677"/>
        <end position="701"/>
    </location>
</feature>
<organism evidence="2 3">
    <name type="scientific">Ophiocordyceps unilateralis</name>
    <name type="common">Zombie-ant fungus</name>
    <name type="synonym">Torrubia unilateralis</name>
    <dbReference type="NCBI Taxonomy" id="268505"/>
    <lineage>
        <taxon>Eukaryota</taxon>
        <taxon>Fungi</taxon>
        <taxon>Dikarya</taxon>
        <taxon>Ascomycota</taxon>
        <taxon>Pezizomycotina</taxon>
        <taxon>Sordariomycetes</taxon>
        <taxon>Hypocreomycetidae</taxon>
        <taxon>Hypocreales</taxon>
        <taxon>Ophiocordycipitaceae</taxon>
        <taxon>Ophiocordyceps</taxon>
    </lineage>
</organism>
<reference evidence="2 3" key="2">
    <citation type="journal article" date="2017" name="Sci. Rep.">
        <title>Ant-infecting Ophiocordyceps genomes reveal a high diversity of potential behavioral manipulation genes and a possible major role for enterotoxins.</title>
        <authorList>
            <person name="de Bekker C."/>
            <person name="Ohm R.A."/>
            <person name="Evans H.C."/>
            <person name="Brachmann A."/>
            <person name="Hughes D.P."/>
        </authorList>
    </citation>
    <scope>NUCLEOTIDE SEQUENCE [LARGE SCALE GENOMIC DNA]</scope>
    <source>
        <strain evidence="2 3">SC16a</strain>
    </source>
</reference>
<feature type="compositionally biased region" description="Polar residues" evidence="1">
    <location>
        <begin position="173"/>
        <end position="191"/>
    </location>
</feature>
<dbReference type="Proteomes" id="UP000037136">
    <property type="component" value="Unassembled WGS sequence"/>
</dbReference>
<dbReference type="EMBL" id="LAZP02000001">
    <property type="protein sequence ID" value="PFH63439.1"/>
    <property type="molecule type" value="Genomic_DNA"/>
</dbReference>
<evidence type="ECO:0000313" key="3">
    <source>
        <dbReference type="Proteomes" id="UP000037136"/>
    </source>
</evidence>
<protein>
    <submittedName>
        <fullName evidence="2">Uncharacterized protein</fullName>
    </submittedName>
</protein>
<evidence type="ECO:0000313" key="2">
    <source>
        <dbReference type="EMBL" id="PFH63439.1"/>
    </source>
</evidence>